<evidence type="ECO:0000313" key="9">
    <source>
        <dbReference type="EMBL" id="CAK9090668.1"/>
    </source>
</evidence>
<evidence type="ECO:0000256" key="1">
    <source>
        <dbReference type="ARBA" id="ARBA00022448"/>
    </source>
</evidence>
<keyword evidence="4 7" id="KW-0811">Translocation</keyword>
<comment type="subunit">
    <text evidence="7">Part of the nuclear pore complex (NPC).</text>
</comment>
<feature type="region of interest" description="Disordered" evidence="8">
    <location>
        <begin position="25"/>
        <end position="80"/>
    </location>
</feature>
<keyword evidence="10" id="KW-1185">Reference proteome</keyword>
<dbReference type="Gene3D" id="1.10.3450.20">
    <property type="match status" value="1"/>
</dbReference>
<evidence type="ECO:0000313" key="10">
    <source>
        <dbReference type="Proteomes" id="UP001642464"/>
    </source>
</evidence>
<evidence type="ECO:0000256" key="2">
    <source>
        <dbReference type="ARBA" id="ARBA00022816"/>
    </source>
</evidence>
<sequence length="1093" mass="121190">MDEDAAALRAGEDALRKVQSMLEQISEVSRTPERGFLGGAARGGRGRDGRANDEGNREPNDGRRERLLAEPQAMDDNDDKYYGEDGQLLPAQLRAAYRVSKSYAPEPEGQTGPDDVGLVAPAETLALMPAPVVALPHHEDDHVAMAQLMSRPVQIEGAEVAFQSGMLETVQSFREICLRKIHTQGGSMREKLFSVRQSVNVRRKVGQEMVARLQEEVYTWELVELLHSSLVPETDDLCAMLPNASLAERYSQDRQLQVWNTVTQWLHAMALHKTGLYESLMSDGSDDNRRKRVGPYLANTIQAALRGDGNEQGLSLDPDVSVRGGDNPAESPLDIDDQDDQAHMLEQLWNLVRAGAFYVDGNGVEPSGTAAWLFEKAVEVCNEFGEPWRIASLKGGQPFGARSATQVQMTGNPFRSLWKNSCLKLTQRMLAKAQQRGGDLGSAKVRAAVLEGAIYAAISGDLEGLNSSPLCRTWQDHLWASMSCMVQCQLDRMLIDHQRALEAEDAHTRGPNHEAHDQALLSRAERVGALDEVDVLNKVAEGVAHAESYFFEIQRALILGRFGELVTGTQQTNNVTPLKLSLCHFLCGEHWNELANATVADICGPDLLAHDIDLDASRNAAPCWGLEHHNLCAQLLRFTSHLVLYLNARLSNTAVVDEQAAVPPGAVEALLVAYVRILLQDDTEIVARYKQIPAFFSNMREVVALAIQAAMFEAATPLHQVGKVELLDEWQRVLSPNSNQSLLPRAARQALRNVRRQWLRKEPQAAFVAGALKVFERFRDAGEESLADADSKVRAGDGQSDEARRARVFATWDWLSGVSGAVLESLVQGTGILRTLVLRYLDTDAELQRRSLRMSAINLLNERLSPTLRWLVQDQPDADISFVQREMQCWEVYLRAEYEISVWNGRMQALEQEDPAALAADTCNAMFASTEQVIELTRAALCFPGGWLVDVDEPPGPDPLFDDGNDPMTKEELAFRRDLVGTSLSKPGDLRKRIVPQLAEHFVSIQLSAALKLVHLSTYRQFSDPKLVDERVIPLLERAFRVVDIVAQDSLGLEPCFDSSEMKALLELVRQCGLQLVQFKGNNAFSFPSLPKV</sequence>
<dbReference type="Gene3D" id="1.20.190.50">
    <property type="match status" value="1"/>
</dbReference>
<keyword evidence="7" id="KW-0472">Membrane</keyword>
<evidence type="ECO:0000256" key="7">
    <source>
        <dbReference type="RuleBase" id="RU365072"/>
    </source>
</evidence>
<evidence type="ECO:0000256" key="6">
    <source>
        <dbReference type="ARBA" id="ARBA00023242"/>
    </source>
</evidence>
<dbReference type="Proteomes" id="UP001642464">
    <property type="component" value="Unassembled WGS sequence"/>
</dbReference>
<evidence type="ECO:0000256" key="5">
    <source>
        <dbReference type="ARBA" id="ARBA00023132"/>
    </source>
</evidence>
<comment type="caution">
    <text evidence="9">The sequence shown here is derived from an EMBL/GenBank/DDBJ whole genome shotgun (WGS) entry which is preliminary data.</text>
</comment>
<organism evidence="9 10">
    <name type="scientific">Durusdinium trenchii</name>
    <dbReference type="NCBI Taxonomy" id="1381693"/>
    <lineage>
        <taxon>Eukaryota</taxon>
        <taxon>Sar</taxon>
        <taxon>Alveolata</taxon>
        <taxon>Dinophyceae</taxon>
        <taxon>Suessiales</taxon>
        <taxon>Symbiodiniaceae</taxon>
        <taxon>Durusdinium</taxon>
    </lineage>
</organism>
<gene>
    <name evidence="9" type="ORF">SCF082_LOCUS42756</name>
</gene>
<feature type="region of interest" description="Disordered" evidence="8">
    <location>
        <begin position="308"/>
        <end position="332"/>
    </location>
</feature>
<dbReference type="PANTHER" id="PTHR13003">
    <property type="entry name" value="NUP107-RELATED"/>
    <property type="match status" value="1"/>
</dbReference>
<reference evidence="9 10" key="1">
    <citation type="submission" date="2024-02" db="EMBL/GenBank/DDBJ databases">
        <authorList>
            <person name="Chen Y."/>
            <person name="Shah S."/>
            <person name="Dougan E. K."/>
            <person name="Thang M."/>
            <person name="Chan C."/>
        </authorList>
    </citation>
    <scope>NUCLEOTIDE SEQUENCE [LARGE SCALE GENOMIC DNA]</scope>
</reference>
<evidence type="ECO:0000256" key="8">
    <source>
        <dbReference type="SAM" id="MobiDB-lite"/>
    </source>
</evidence>
<accession>A0ABP0QSW8</accession>
<feature type="compositionally biased region" description="Basic and acidic residues" evidence="8">
    <location>
        <begin position="45"/>
        <end position="68"/>
    </location>
</feature>
<evidence type="ECO:0000256" key="3">
    <source>
        <dbReference type="ARBA" id="ARBA00022927"/>
    </source>
</evidence>
<keyword evidence="3" id="KW-0653">Protein transport</keyword>
<dbReference type="InterPro" id="IPR007252">
    <property type="entry name" value="Nup84/Nup107"/>
</dbReference>
<comment type="subcellular location">
    <subcellularLocation>
        <location evidence="7">Nucleus</location>
        <location evidence="7">Nuclear pore complex</location>
    </subcellularLocation>
    <subcellularLocation>
        <location evidence="7">Nucleus membrane</location>
    </subcellularLocation>
</comment>
<comment type="similarity">
    <text evidence="7">Belongs to the nucleoporin Nup84/Nup107 family.</text>
</comment>
<keyword evidence="2" id="KW-0509">mRNA transport</keyword>
<evidence type="ECO:0000256" key="4">
    <source>
        <dbReference type="ARBA" id="ARBA00023010"/>
    </source>
</evidence>
<dbReference type="Pfam" id="PF04121">
    <property type="entry name" value="Nup84_Nup100"/>
    <property type="match status" value="1"/>
</dbReference>
<keyword evidence="5 7" id="KW-0906">Nuclear pore complex</keyword>
<comment type="function">
    <text evidence="7">Functions as a component of the nuclear pore complex (NPC).</text>
</comment>
<name>A0ABP0QSW8_9DINO</name>
<proteinExistence type="inferred from homology"/>
<dbReference type="EMBL" id="CAXAMM010040024">
    <property type="protein sequence ID" value="CAK9090668.1"/>
    <property type="molecule type" value="Genomic_DNA"/>
</dbReference>
<protein>
    <recommendedName>
        <fullName evidence="7">Nuclear pore complex protein</fullName>
    </recommendedName>
</protein>
<keyword evidence="6 7" id="KW-0539">Nucleus</keyword>
<dbReference type="PANTHER" id="PTHR13003:SF2">
    <property type="entry name" value="NUCLEAR PORE COMPLEX PROTEIN NUP107"/>
    <property type="match status" value="1"/>
</dbReference>
<keyword evidence="1 7" id="KW-0813">Transport</keyword>